<sequence>MSQYGIGMYKKRNVPITHANVSRENAIELCDFAIHLNDETAFPHSDSLEDIFLNTMTFGKNNLKMIWNLQEKVSVMLNRVAEKDYCLIGNSTTNISKCWMAIHAKLDGGRQINRCQRSSWNTRCCWGALRFFVGPAWSPMVFQEVMWCEADTKKNRFMQAIKTIREVSQSNANEEITFNENKCIKKANLDCGQPFDDTPDTSATEIE</sequence>
<name>A0ABY7DJ42_MYAAR</name>
<evidence type="ECO:0000313" key="2">
    <source>
        <dbReference type="Proteomes" id="UP001164746"/>
    </source>
</evidence>
<organism evidence="1 2">
    <name type="scientific">Mya arenaria</name>
    <name type="common">Soft-shell clam</name>
    <dbReference type="NCBI Taxonomy" id="6604"/>
    <lineage>
        <taxon>Eukaryota</taxon>
        <taxon>Metazoa</taxon>
        <taxon>Spiralia</taxon>
        <taxon>Lophotrochozoa</taxon>
        <taxon>Mollusca</taxon>
        <taxon>Bivalvia</taxon>
        <taxon>Autobranchia</taxon>
        <taxon>Heteroconchia</taxon>
        <taxon>Euheterodonta</taxon>
        <taxon>Imparidentia</taxon>
        <taxon>Neoheterodontei</taxon>
        <taxon>Myida</taxon>
        <taxon>Myoidea</taxon>
        <taxon>Myidae</taxon>
        <taxon>Mya</taxon>
    </lineage>
</organism>
<dbReference type="Proteomes" id="UP001164746">
    <property type="component" value="Chromosome 3"/>
</dbReference>
<gene>
    <name evidence="1" type="ORF">MAR_022095</name>
</gene>
<keyword evidence="2" id="KW-1185">Reference proteome</keyword>
<accession>A0ABY7DJ42</accession>
<proteinExistence type="predicted"/>
<dbReference type="EMBL" id="CP111014">
    <property type="protein sequence ID" value="WAQ97722.1"/>
    <property type="molecule type" value="Genomic_DNA"/>
</dbReference>
<evidence type="ECO:0000313" key="1">
    <source>
        <dbReference type="EMBL" id="WAQ97722.1"/>
    </source>
</evidence>
<protein>
    <submittedName>
        <fullName evidence="1">Uncharacterized protein</fullName>
    </submittedName>
</protein>
<reference evidence="1" key="1">
    <citation type="submission" date="2022-11" db="EMBL/GenBank/DDBJ databases">
        <title>Centuries of genome instability and evolution in soft-shell clam transmissible cancer (bioRxiv).</title>
        <authorList>
            <person name="Hart S.F.M."/>
            <person name="Yonemitsu M.A."/>
            <person name="Giersch R.M."/>
            <person name="Beal B.F."/>
            <person name="Arriagada G."/>
            <person name="Davis B.W."/>
            <person name="Ostrander E.A."/>
            <person name="Goff S.P."/>
            <person name="Metzger M.J."/>
        </authorList>
    </citation>
    <scope>NUCLEOTIDE SEQUENCE</scope>
    <source>
        <strain evidence="1">MELC-2E11</strain>
        <tissue evidence="1">Siphon/mantle</tissue>
    </source>
</reference>